<name>A0ABX9DY29_9PSEU</name>
<protein>
    <submittedName>
        <fullName evidence="2">Uncharacterized protein</fullName>
    </submittedName>
</protein>
<feature type="transmembrane region" description="Helical" evidence="1">
    <location>
        <begin position="30"/>
        <end position="48"/>
    </location>
</feature>
<comment type="caution">
    <text evidence="2">The sequence shown here is derived from an EMBL/GenBank/DDBJ whole genome shotgun (WGS) entry which is preliminary data.</text>
</comment>
<evidence type="ECO:0000313" key="3">
    <source>
        <dbReference type="Proteomes" id="UP000248714"/>
    </source>
</evidence>
<gene>
    <name evidence="2" type="ORF">C8D87_11126</name>
</gene>
<reference evidence="2 3" key="1">
    <citation type="submission" date="2018-06" db="EMBL/GenBank/DDBJ databases">
        <title>Genomic Encyclopedia of Type Strains, Phase IV (KMG-IV): sequencing the most valuable type-strain genomes for metagenomic binning, comparative biology and taxonomic classification.</title>
        <authorList>
            <person name="Goeker M."/>
        </authorList>
    </citation>
    <scope>NUCLEOTIDE SEQUENCE [LARGE SCALE GENOMIC DNA]</scope>
    <source>
        <strain evidence="2 3">DSM 45479</strain>
    </source>
</reference>
<evidence type="ECO:0000313" key="2">
    <source>
        <dbReference type="EMBL" id="RAS60608.1"/>
    </source>
</evidence>
<keyword evidence="1" id="KW-0812">Transmembrane</keyword>
<proteinExistence type="predicted"/>
<feature type="transmembrane region" description="Helical" evidence="1">
    <location>
        <begin position="69"/>
        <end position="89"/>
    </location>
</feature>
<keyword evidence="1" id="KW-0472">Membrane</keyword>
<dbReference type="RefSeq" id="WP_112230619.1">
    <property type="nucleotide sequence ID" value="NZ_QLTT01000011.1"/>
</dbReference>
<accession>A0ABX9DY29</accession>
<keyword evidence="3" id="KW-1185">Reference proteome</keyword>
<keyword evidence="1" id="KW-1133">Transmembrane helix</keyword>
<evidence type="ECO:0000256" key="1">
    <source>
        <dbReference type="SAM" id="Phobius"/>
    </source>
</evidence>
<dbReference type="Proteomes" id="UP000248714">
    <property type="component" value="Unassembled WGS sequence"/>
</dbReference>
<organism evidence="2 3">
    <name type="scientific">Lentzea atacamensis</name>
    <dbReference type="NCBI Taxonomy" id="531938"/>
    <lineage>
        <taxon>Bacteria</taxon>
        <taxon>Bacillati</taxon>
        <taxon>Actinomycetota</taxon>
        <taxon>Actinomycetes</taxon>
        <taxon>Pseudonocardiales</taxon>
        <taxon>Pseudonocardiaceae</taxon>
        <taxon>Lentzea</taxon>
    </lineage>
</organism>
<sequence>MGTRRLWIAAFTPILVGLLAAGVFGHRVFLLVFLIWLGALACVLRADALTVRARGQQQPSARLLGARAGWLFATLVLIFGSAGLLNAVLG</sequence>
<dbReference type="EMBL" id="QLTT01000011">
    <property type="protein sequence ID" value="RAS60608.1"/>
    <property type="molecule type" value="Genomic_DNA"/>
</dbReference>